<dbReference type="GO" id="GO:0097367">
    <property type="term" value="F:carbohydrate derivative binding"/>
    <property type="evidence" value="ECO:0007669"/>
    <property type="project" value="InterPro"/>
</dbReference>
<evidence type="ECO:0000256" key="8">
    <source>
        <dbReference type="ARBA" id="ARBA00022737"/>
    </source>
</evidence>
<dbReference type="InterPro" id="IPR035490">
    <property type="entry name" value="GlmS/FrlB_SIS"/>
</dbReference>
<feature type="initiator methionine" description="Removed" evidence="10">
    <location>
        <position position="1"/>
    </location>
</feature>
<dbReference type="CDD" id="cd05009">
    <property type="entry name" value="SIS_GlmS_GlmD_2"/>
    <property type="match status" value="1"/>
</dbReference>
<keyword evidence="6 10" id="KW-0032">Aminotransferase</keyword>
<dbReference type="NCBIfam" id="TIGR01135">
    <property type="entry name" value="glmS"/>
    <property type="match status" value="1"/>
</dbReference>
<dbReference type="AlphaFoldDB" id="A0A134ABY1"/>
<evidence type="ECO:0000256" key="10">
    <source>
        <dbReference type="HAMAP-Rule" id="MF_00164"/>
    </source>
</evidence>
<dbReference type="Pfam" id="PF13522">
    <property type="entry name" value="GATase_6"/>
    <property type="match status" value="1"/>
</dbReference>
<feature type="active site" description="For Fru-6P isomerization activity" evidence="10">
    <location>
        <position position="601"/>
    </location>
</feature>
<evidence type="ECO:0000256" key="1">
    <source>
        <dbReference type="ARBA" id="ARBA00001031"/>
    </source>
</evidence>
<dbReference type="CDD" id="cd00714">
    <property type="entry name" value="GFAT"/>
    <property type="match status" value="1"/>
</dbReference>
<dbReference type="STRING" id="755172.HMPREF1863_01693"/>
<evidence type="ECO:0000256" key="2">
    <source>
        <dbReference type="ARBA" id="ARBA00004496"/>
    </source>
</evidence>
<dbReference type="InterPro" id="IPR017932">
    <property type="entry name" value="GATase_2_dom"/>
</dbReference>
<dbReference type="GO" id="GO:0004360">
    <property type="term" value="F:glutamine-fructose-6-phosphate transaminase (isomerizing) activity"/>
    <property type="evidence" value="ECO:0007669"/>
    <property type="project" value="UniProtKB-UniRule"/>
</dbReference>
<dbReference type="InterPro" id="IPR029055">
    <property type="entry name" value="Ntn_hydrolases_N"/>
</dbReference>
<dbReference type="PATRIC" id="fig|755172.3.peg.1654"/>
<dbReference type="EMBL" id="LSDG01000045">
    <property type="protein sequence ID" value="KXB65185.1"/>
    <property type="molecule type" value="Genomic_DNA"/>
</dbReference>
<dbReference type="GO" id="GO:0006487">
    <property type="term" value="P:protein N-linked glycosylation"/>
    <property type="evidence" value="ECO:0007669"/>
    <property type="project" value="TreeGrafter"/>
</dbReference>
<keyword evidence="7 10" id="KW-0808">Transferase</keyword>
<keyword evidence="14" id="KW-1185">Reference proteome</keyword>
<protein>
    <recommendedName>
        <fullName evidence="4 10">Glutamine--fructose-6-phosphate aminotransferase [isomerizing]</fullName>
        <ecNumber evidence="3 10">2.6.1.16</ecNumber>
    </recommendedName>
    <alternativeName>
        <fullName evidence="10">D-fructose-6-phosphate amidotransferase</fullName>
    </alternativeName>
    <alternativeName>
        <fullName evidence="10">GFAT</fullName>
    </alternativeName>
    <alternativeName>
        <fullName evidence="10">Glucosamine-6-phosphate synthase</fullName>
    </alternativeName>
    <alternativeName>
        <fullName evidence="10">Hexosephosphate aminotransferase</fullName>
    </alternativeName>
    <alternativeName>
        <fullName evidence="10">L-glutamine--D-fructose-6-phosphate amidotransferase</fullName>
    </alternativeName>
</protein>
<comment type="catalytic activity">
    <reaction evidence="1 10">
        <text>D-fructose 6-phosphate + L-glutamine = D-glucosamine 6-phosphate + L-glutamate</text>
        <dbReference type="Rhea" id="RHEA:13237"/>
        <dbReference type="ChEBI" id="CHEBI:29985"/>
        <dbReference type="ChEBI" id="CHEBI:58359"/>
        <dbReference type="ChEBI" id="CHEBI:58725"/>
        <dbReference type="ChEBI" id="CHEBI:61527"/>
        <dbReference type="EC" id="2.6.1.16"/>
    </reaction>
</comment>
<keyword evidence="5 10" id="KW-0963">Cytoplasm</keyword>
<reference evidence="14" key="1">
    <citation type="submission" date="2016-01" db="EMBL/GenBank/DDBJ databases">
        <authorList>
            <person name="Mitreva M."/>
            <person name="Pepin K.H."/>
            <person name="Mihindukulasuriya K.A."/>
            <person name="Fulton R."/>
            <person name="Fronick C."/>
            <person name="O'Laughlin M."/>
            <person name="Miner T."/>
            <person name="Herter B."/>
            <person name="Rosa B.A."/>
            <person name="Cordes M."/>
            <person name="Tomlinson C."/>
            <person name="Wollam A."/>
            <person name="Palsikar V.B."/>
            <person name="Mardis E.R."/>
            <person name="Wilson R.K."/>
        </authorList>
    </citation>
    <scope>NUCLEOTIDE SEQUENCE [LARGE SCALE GENOMIC DNA]</scope>
    <source>
        <strain evidence="14">DNF00729</strain>
    </source>
</reference>
<dbReference type="GO" id="GO:0005829">
    <property type="term" value="C:cytosol"/>
    <property type="evidence" value="ECO:0007669"/>
    <property type="project" value="TreeGrafter"/>
</dbReference>
<evidence type="ECO:0000259" key="11">
    <source>
        <dbReference type="PROSITE" id="PS51278"/>
    </source>
</evidence>
<keyword evidence="9" id="KW-0315">Glutamine amidotransferase</keyword>
<dbReference type="HAMAP" id="MF_00164">
    <property type="entry name" value="GlmS"/>
    <property type="match status" value="1"/>
</dbReference>
<dbReference type="InterPro" id="IPR035466">
    <property type="entry name" value="GlmS/AgaS_SIS"/>
</dbReference>
<dbReference type="PANTHER" id="PTHR10937:SF0">
    <property type="entry name" value="GLUTAMINE--FRUCTOSE-6-PHOSPHATE TRANSAMINASE (ISOMERIZING)"/>
    <property type="match status" value="1"/>
</dbReference>
<dbReference type="Gene3D" id="3.40.50.10490">
    <property type="entry name" value="Glucose-6-phosphate isomerase like protein, domain 1"/>
    <property type="match status" value="2"/>
</dbReference>
<dbReference type="EC" id="2.6.1.16" evidence="3 10"/>
<evidence type="ECO:0000256" key="5">
    <source>
        <dbReference type="ARBA" id="ARBA00022490"/>
    </source>
</evidence>
<evidence type="ECO:0000256" key="4">
    <source>
        <dbReference type="ARBA" id="ARBA00016090"/>
    </source>
</evidence>
<dbReference type="Gene3D" id="3.60.20.10">
    <property type="entry name" value="Glutamine Phosphoribosylpyrophosphate, subunit 1, domain 1"/>
    <property type="match status" value="1"/>
</dbReference>
<dbReference type="PROSITE" id="PS51464">
    <property type="entry name" value="SIS"/>
    <property type="match status" value="2"/>
</dbReference>
<proteinExistence type="inferred from homology"/>
<comment type="subunit">
    <text evidence="10">Homodimer.</text>
</comment>
<dbReference type="OrthoDB" id="106547at2"/>
<sequence>MCGIVAFNGSKNAEERIIQGLEKLEYRGYDSAGIAVIDDGKLCVTKAAGRLGALEEKLEKHPLKGNVGIGHTRWATHGVPTESNAHPHVSSDGKIAVVHNGIIENFQTLKDDLIKKGFTFNSDTDTEVVANLIASKFKGDLKAAVEESIKELTGTFSLAVLSGDDPEKLIVTRRESPLILGLCDDGIFAASDVPALLAYTRDVIYLENDDVVTIDGEGYHIFNGGKPVERPVKKVEWSMESAGKEGFDHYMLKEIYEQPKAIKDCLRRKVTDGFIDLKDQSFTKEELEGFDHIYISACGTAFHASQVGKRAIEDAIGKEITADIASEFRYNMKFLNEKSLLIVVSQSGETGDTLAVLREAKQRGAKVLAITNVVGSSVDRESDKVLYCDAGPEISVASTKAYSTQLLSLYLLALDFGYKLGTYSKDDVKKAIDTFESVPEKIETILKDIDTLDPIAERLSKHHAVFYLGRGIDYLSAKEGALKLKEISYIHAQSMAAGELKHGSIALIEEGVPVVTIITQSDLAEKSISNIKEVKSRGAYTIVITDEEGSQFDEVADATIRVPPIDDLYAPILAVLPQQILAYKVSKLLGNDVDKPRNLAKSVTVE</sequence>
<evidence type="ECO:0000313" key="14">
    <source>
        <dbReference type="Proteomes" id="UP000070442"/>
    </source>
</evidence>
<dbReference type="Pfam" id="PF01380">
    <property type="entry name" value="SIS"/>
    <property type="match status" value="2"/>
</dbReference>
<evidence type="ECO:0000313" key="13">
    <source>
        <dbReference type="EMBL" id="KXB65185.1"/>
    </source>
</evidence>
<dbReference type="GO" id="GO:0006002">
    <property type="term" value="P:fructose 6-phosphate metabolic process"/>
    <property type="evidence" value="ECO:0007669"/>
    <property type="project" value="TreeGrafter"/>
</dbReference>
<dbReference type="InterPro" id="IPR005855">
    <property type="entry name" value="GFAT"/>
</dbReference>
<keyword evidence="8" id="KW-0677">Repeat</keyword>
<dbReference type="GO" id="GO:0006047">
    <property type="term" value="P:UDP-N-acetylglucosamine metabolic process"/>
    <property type="evidence" value="ECO:0007669"/>
    <property type="project" value="TreeGrafter"/>
</dbReference>
<dbReference type="FunFam" id="3.60.20.10:FF:000006">
    <property type="entry name" value="Glutamine--fructose-6-phosphate aminotransferase [isomerizing]"/>
    <property type="match status" value="1"/>
</dbReference>
<feature type="domain" description="Glutamine amidotransferase type-2" evidence="11">
    <location>
        <begin position="2"/>
        <end position="217"/>
    </location>
</feature>
<evidence type="ECO:0000259" key="12">
    <source>
        <dbReference type="PROSITE" id="PS51464"/>
    </source>
</evidence>
<comment type="function">
    <text evidence="10">Catalyzes the first step in hexosamine metabolism, converting fructose-6P into glucosamine-6P using glutamine as a nitrogen source.</text>
</comment>
<dbReference type="SUPFAM" id="SSF56235">
    <property type="entry name" value="N-terminal nucleophile aminohydrolases (Ntn hydrolases)"/>
    <property type="match status" value="1"/>
</dbReference>
<dbReference type="FunFam" id="3.40.50.10490:FF:000001">
    <property type="entry name" value="Glutamine--fructose-6-phosphate aminotransferase [isomerizing]"/>
    <property type="match status" value="1"/>
</dbReference>
<feature type="active site" description="Nucleophile; for GATase activity" evidence="10">
    <location>
        <position position="2"/>
    </location>
</feature>
<dbReference type="RefSeq" id="WP_068369661.1">
    <property type="nucleotide sequence ID" value="NZ_CAMQER010000056.1"/>
</dbReference>
<dbReference type="PROSITE" id="PS51278">
    <property type="entry name" value="GATASE_TYPE_2"/>
    <property type="match status" value="1"/>
</dbReference>
<dbReference type="InterPro" id="IPR046348">
    <property type="entry name" value="SIS_dom_sf"/>
</dbReference>
<name>A0A134ABY1_9FIRM</name>
<dbReference type="NCBIfam" id="NF001484">
    <property type="entry name" value="PRK00331.1"/>
    <property type="match status" value="1"/>
</dbReference>
<feature type="domain" description="SIS" evidence="12">
    <location>
        <begin position="283"/>
        <end position="422"/>
    </location>
</feature>
<dbReference type="GO" id="GO:0005975">
    <property type="term" value="P:carbohydrate metabolic process"/>
    <property type="evidence" value="ECO:0007669"/>
    <property type="project" value="UniProtKB-UniRule"/>
</dbReference>
<dbReference type="InterPro" id="IPR001347">
    <property type="entry name" value="SIS_dom"/>
</dbReference>
<dbReference type="PANTHER" id="PTHR10937">
    <property type="entry name" value="GLUCOSAMINE--FRUCTOSE-6-PHOSPHATE AMINOTRANSFERASE, ISOMERIZING"/>
    <property type="match status" value="1"/>
</dbReference>
<evidence type="ECO:0000256" key="9">
    <source>
        <dbReference type="ARBA" id="ARBA00022962"/>
    </source>
</evidence>
<dbReference type="CDD" id="cd05008">
    <property type="entry name" value="SIS_GlmS_GlmD_1"/>
    <property type="match status" value="1"/>
</dbReference>
<accession>A0A134ABY1</accession>
<organism evidence="13 14">
    <name type="scientific">Aedoeadaptatus coxii</name>
    <dbReference type="NCBI Taxonomy" id="755172"/>
    <lineage>
        <taxon>Bacteria</taxon>
        <taxon>Bacillati</taxon>
        <taxon>Bacillota</taxon>
        <taxon>Tissierellia</taxon>
        <taxon>Tissierellales</taxon>
        <taxon>Peptoniphilaceae</taxon>
        <taxon>Aedoeadaptatus</taxon>
    </lineage>
</organism>
<comment type="caution">
    <text evidence="13">The sequence shown here is derived from an EMBL/GenBank/DDBJ whole genome shotgun (WGS) entry which is preliminary data.</text>
</comment>
<dbReference type="InterPro" id="IPR047084">
    <property type="entry name" value="GFAT_N"/>
</dbReference>
<evidence type="ECO:0000256" key="3">
    <source>
        <dbReference type="ARBA" id="ARBA00012916"/>
    </source>
</evidence>
<evidence type="ECO:0000256" key="6">
    <source>
        <dbReference type="ARBA" id="ARBA00022576"/>
    </source>
</evidence>
<evidence type="ECO:0000256" key="7">
    <source>
        <dbReference type="ARBA" id="ARBA00022679"/>
    </source>
</evidence>
<dbReference type="SUPFAM" id="SSF53697">
    <property type="entry name" value="SIS domain"/>
    <property type="match status" value="1"/>
</dbReference>
<gene>
    <name evidence="10" type="primary">glmS</name>
    <name evidence="13" type="ORF">HMPREF1863_01693</name>
</gene>
<comment type="subcellular location">
    <subcellularLocation>
        <location evidence="2 10">Cytoplasm</location>
    </subcellularLocation>
</comment>
<dbReference type="Proteomes" id="UP000070442">
    <property type="component" value="Unassembled WGS sequence"/>
</dbReference>
<feature type="domain" description="SIS" evidence="12">
    <location>
        <begin position="455"/>
        <end position="596"/>
    </location>
</feature>